<dbReference type="InterPro" id="IPR011042">
    <property type="entry name" value="6-blade_b-propeller_TolB-like"/>
</dbReference>
<dbReference type="STRING" id="767519.SAMN05216559_1651"/>
<evidence type="ECO:0000313" key="1">
    <source>
        <dbReference type="EMBL" id="SFR96585.1"/>
    </source>
</evidence>
<dbReference type="SUPFAM" id="SSF63829">
    <property type="entry name" value="Calcium-dependent phosphotriesterase"/>
    <property type="match status" value="1"/>
</dbReference>
<dbReference type="Gene3D" id="2.120.10.30">
    <property type="entry name" value="TolB, C-terminal domain"/>
    <property type="match status" value="1"/>
</dbReference>
<name>A0A1I6KZE1_9EURY</name>
<dbReference type="PROSITE" id="PS51318">
    <property type="entry name" value="TAT"/>
    <property type="match status" value="1"/>
</dbReference>
<dbReference type="EMBL" id="FOZK01000002">
    <property type="protein sequence ID" value="SFR96585.1"/>
    <property type="molecule type" value="Genomic_DNA"/>
</dbReference>
<dbReference type="Proteomes" id="UP000199062">
    <property type="component" value="Unassembled WGS sequence"/>
</dbReference>
<proteinExistence type="predicted"/>
<dbReference type="RefSeq" id="WP_089815786.1">
    <property type="nucleotide sequence ID" value="NZ_FOZK01000002.1"/>
</dbReference>
<sequence>MTRLTRRTALKGVGAGLALSVTAGTATATFDRDDAGSSAVETVVEIPGDPVPENLAIARDGTLYFGLTRGEVRKITPEQTQATGLGLDDTERVARLPGSAVGVELVAGDALYVASQADAGDGVWRVPVDGGDPELFAAVGGFPNDVLHDPFHDRLLVTDSFGGAVYEIPLDADDPETAASLWSDDDRLATDSFGANGLTFGRGAVYVAVTRGTNDAGDDVGRVVRLPLTRGGDAGEASTYLESETIYGADGVTSFGPHLYLAANGRNEVVRIDPGRNVTVLADGDDGLVFPSDVVLGRTRRQRGDLFICNFANETPEEGAILRTRLQPGNR</sequence>
<dbReference type="InterPro" id="IPR006311">
    <property type="entry name" value="TAT_signal"/>
</dbReference>
<organism evidence="1 2">
    <name type="scientific">Halomicrobium zhouii</name>
    <dbReference type="NCBI Taxonomy" id="767519"/>
    <lineage>
        <taxon>Archaea</taxon>
        <taxon>Methanobacteriati</taxon>
        <taxon>Methanobacteriota</taxon>
        <taxon>Stenosarchaea group</taxon>
        <taxon>Halobacteria</taxon>
        <taxon>Halobacteriales</taxon>
        <taxon>Haloarculaceae</taxon>
        <taxon>Halomicrobium</taxon>
    </lineage>
</organism>
<evidence type="ECO:0008006" key="3">
    <source>
        <dbReference type="Google" id="ProtNLM"/>
    </source>
</evidence>
<protein>
    <recommendedName>
        <fullName evidence="3">Sugar lactone lactonase YvrE</fullName>
    </recommendedName>
</protein>
<gene>
    <name evidence="1" type="ORF">SAMN05216559_1651</name>
</gene>
<dbReference type="OrthoDB" id="204805at2157"/>
<evidence type="ECO:0000313" key="2">
    <source>
        <dbReference type="Proteomes" id="UP000199062"/>
    </source>
</evidence>
<reference evidence="1 2" key="1">
    <citation type="submission" date="2016-10" db="EMBL/GenBank/DDBJ databases">
        <authorList>
            <person name="de Groot N.N."/>
        </authorList>
    </citation>
    <scope>NUCLEOTIDE SEQUENCE [LARGE SCALE GENOMIC DNA]</scope>
    <source>
        <strain evidence="1 2">CGMCC 1.10457</strain>
    </source>
</reference>
<keyword evidence="2" id="KW-1185">Reference proteome</keyword>
<dbReference type="AlphaFoldDB" id="A0A1I6KZE1"/>
<accession>A0A1I6KZE1</accession>
<dbReference type="Pfam" id="PF20067">
    <property type="entry name" value="SSL_N"/>
    <property type="match status" value="1"/>
</dbReference>